<evidence type="ECO:0000256" key="8">
    <source>
        <dbReference type="ARBA" id="ARBA00022989"/>
    </source>
</evidence>
<dbReference type="HAMAP" id="MF_00462">
    <property type="entry name" value="RsxD_RnfD"/>
    <property type="match status" value="1"/>
</dbReference>
<dbReference type="GO" id="GO:0022900">
    <property type="term" value="P:electron transport chain"/>
    <property type="evidence" value="ECO:0007669"/>
    <property type="project" value="UniProtKB-UniRule"/>
</dbReference>
<keyword evidence="2 10" id="KW-0597">Phosphoprotein</keyword>
<gene>
    <name evidence="10" type="primary">rnfD</name>
    <name evidence="11" type="ORF">DEH80_00235</name>
</gene>
<dbReference type="GO" id="GO:0055085">
    <property type="term" value="P:transmembrane transport"/>
    <property type="evidence" value="ECO:0007669"/>
    <property type="project" value="InterPro"/>
</dbReference>
<evidence type="ECO:0000256" key="1">
    <source>
        <dbReference type="ARBA" id="ARBA00022448"/>
    </source>
</evidence>
<feature type="transmembrane region" description="Helical" evidence="10">
    <location>
        <begin position="222"/>
        <end position="240"/>
    </location>
</feature>
<dbReference type="EMBL" id="QEQK01000001">
    <property type="protein sequence ID" value="PWN57606.1"/>
    <property type="molecule type" value="Genomic_DNA"/>
</dbReference>
<feature type="transmembrane region" description="Helical" evidence="10">
    <location>
        <begin position="278"/>
        <end position="296"/>
    </location>
</feature>
<keyword evidence="12" id="KW-1185">Reference proteome</keyword>
<keyword evidence="7 10" id="KW-0249">Electron transport</keyword>
<comment type="caution">
    <text evidence="10">Lacks conserved residue(s) required for the propagation of feature annotation.</text>
</comment>
<feature type="transmembrane region" description="Helical" evidence="10">
    <location>
        <begin position="23"/>
        <end position="50"/>
    </location>
</feature>
<keyword evidence="6 10" id="KW-1278">Translocase</keyword>
<dbReference type="OrthoDB" id="9776359at2"/>
<evidence type="ECO:0000313" key="11">
    <source>
        <dbReference type="EMBL" id="PWN57606.1"/>
    </source>
</evidence>
<comment type="function">
    <text evidence="10">Part of a membrane-bound complex that couples electron transfer with translocation of ions across the membrane.</text>
</comment>
<keyword evidence="3 10" id="KW-0285">Flavoprotein</keyword>
<organism evidence="11 12">
    <name type="scientific">Abyssibacter profundi</name>
    <dbReference type="NCBI Taxonomy" id="2182787"/>
    <lineage>
        <taxon>Bacteria</taxon>
        <taxon>Pseudomonadati</taxon>
        <taxon>Pseudomonadota</taxon>
        <taxon>Gammaproteobacteria</taxon>
        <taxon>Chromatiales</taxon>
        <taxon>Oceanococcaceae</taxon>
        <taxon>Abyssibacter</taxon>
    </lineage>
</organism>
<feature type="transmembrane region" description="Helical" evidence="10">
    <location>
        <begin position="246"/>
        <end position="266"/>
    </location>
</feature>
<feature type="transmembrane region" description="Helical" evidence="10">
    <location>
        <begin position="71"/>
        <end position="88"/>
    </location>
</feature>
<keyword evidence="10" id="KW-1003">Cell membrane</keyword>
<comment type="caution">
    <text evidence="11">The sequence shown here is derived from an EMBL/GenBank/DDBJ whole genome shotgun (WGS) entry which is preliminary data.</text>
</comment>
<proteinExistence type="inferred from homology"/>
<accession>A0A363UQ96</accession>
<evidence type="ECO:0000256" key="5">
    <source>
        <dbReference type="ARBA" id="ARBA00022692"/>
    </source>
</evidence>
<reference evidence="11 12" key="1">
    <citation type="submission" date="2018-05" db="EMBL/GenBank/DDBJ databases">
        <title>Abyssibacter profundi OUC007T gen. nov., sp. nov, a marine bacterium isolated from seawater of the Mariana Trench.</title>
        <authorList>
            <person name="Zhou S."/>
        </authorList>
    </citation>
    <scope>NUCLEOTIDE SEQUENCE [LARGE SCALE GENOMIC DNA]</scope>
    <source>
        <strain evidence="11 12">OUC007</strain>
    </source>
</reference>
<dbReference type="InterPro" id="IPR004338">
    <property type="entry name" value="NqrB/RnfD"/>
</dbReference>
<comment type="subcellular location">
    <subcellularLocation>
        <location evidence="10">Cell inner membrane</location>
        <topology evidence="10">Multi-pass membrane protein</topology>
    </subcellularLocation>
</comment>
<protein>
    <recommendedName>
        <fullName evidence="10">Ion-translocating oxidoreductase complex subunit D</fullName>
        <ecNumber evidence="10">7.-.-.-</ecNumber>
    </recommendedName>
    <alternativeName>
        <fullName evidence="10">Rnf electron transport complex subunit D</fullName>
    </alternativeName>
</protein>
<dbReference type="InterPro" id="IPR011303">
    <property type="entry name" value="RnfD_bac"/>
</dbReference>
<dbReference type="AlphaFoldDB" id="A0A363UQ96"/>
<keyword evidence="5 10" id="KW-0812">Transmembrane</keyword>
<comment type="cofactor">
    <cofactor evidence="10">
        <name>FMN</name>
        <dbReference type="ChEBI" id="CHEBI:58210"/>
    </cofactor>
</comment>
<evidence type="ECO:0000256" key="9">
    <source>
        <dbReference type="ARBA" id="ARBA00023136"/>
    </source>
</evidence>
<evidence type="ECO:0000256" key="2">
    <source>
        <dbReference type="ARBA" id="ARBA00022553"/>
    </source>
</evidence>
<evidence type="ECO:0000256" key="3">
    <source>
        <dbReference type="ARBA" id="ARBA00022630"/>
    </source>
</evidence>
<keyword evidence="10" id="KW-0997">Cell inner membrane</keyword>
<evidence type="ECO:0000313" key="12">
    <source>
        <dbReference type="Proteomes" id="UP000251800"/>
    </source>
</evidence>
<dbReference type="NCBIfam" id="TIGR01946">
    <property type="entry name" value="rnfD"/>
    <property type="match status" value="1"/>
</dbReference>
<dbReference type="PANTHER" id="PTHR30578:SF0">
    <property type="entry name" value="ION-TRANSLOCATING OXIDOREDUCTASE COMPLEX SUBUNIT D"/>
    <property type="match status" value="1"/>
</dbReference>
<dbReference type="RefSeq" id="WP_109718462.1">
    <property type="nucleotide sequence ID" value="NZ_QEQK01000001.1"/>
</dbReference>
<keyword evidence="9 10" id="KW-0472">Membrane</keyword>
<dbReference type="GO" id="GO:0005886">
    <property type="term" value="C:plasma membrane"/>
    <property type="evidence" value="ECO:0007669"/>
    <property type="project" value="UniProtKB-SubCell"/>
</dbReference>
<comment type="subunit">
    <text evidence="10">The complex is composed of six subunits: RnfA, RnfB, RnfC, RnfD, RnfE and RnfG.</text>
</comment>
<dbReference type="PANTHER" id="PTHR30578">
    <property type="entry name" value="ELECTRON TRANSPORT COMPLEX PROTEIN RNFD"/>
    <property type="match status" value="1"/>
</dbReference>
<keyword evidence="1 10" id="KW-0813">Transport</keyword>
<keyword evidence="8 10" id="KW-1133">Transmembrane helix</keyword>
<feature type="transmembrane region" description="Helical" evidence="10">
    <location>
        <begin position="198"/>
        <end position="215"/>
    </location>
</feature>
<dbReference type="Pfam" id="PF03116">
    <property type="entry name" value="NQR2_RnfD_RnfE"/>
    <property type="match status" value="1"/>
</dbReference>
<name>A0A363UQ96_9GAMM</name>
<evidence type="ECO:0000256" key="7">
    <source>
        <dbReference type="ARBA" id="ARBA00022982"/>
    </source>
</evidence>
<sequence length="329" mass="35100">MNTTLSSPHLPVRPTVGGLMRRVLMALLPGIAAMVICFGIGVISNLLIAVAAALATEAAMLRLRRRPVQRFLLDWTAVLTAVLFALALPPLAPWWLTATGSALAIVLGKQLYGGLGQNPFNPAMVGYVVVLISFPTELTYWSQQAVAAGTTLQAQWLGLGAEQLDGLTGATPLDALRSGLSQDLLVDEALAGLPGRTGWLWINLAFLAGGLWLCWRRDISWRIPAAVLAGLGLMALLPWLLDADRFASPLFHWTSGAAMLGAFFIATDPVSGATTPRGKLIFGVGIGLLVYVIRTWGGYPDGMAFAVLLMNLTVPLLDAHTQPRVYGRP</sequence>
<keyword evidence="4 10" id="KW-0288">FMN</keyword>
<evidence type="ECO:0000256" key="6">
    <source>
        <dbReference type="ARBA" id="ARBA00022967"/>
    </source>
</evidence>
<evidence type="ECO:0000256" key="4">
    <source>
        <dbReference type="ARBA" id="ARBA00022643"/>
    </source>
</evidence>
<evidence type="ECO:0000256" key="10">
    <source>
        <dbReference type="HAMAP-Rule" id="MF_00462"/>
    </source>
</evidence>
<comment type="similarity">
    <text evidence="10">Belongs to the NqrB/RnfD family.</text>
</comment>
<dbReference type="Proteomes" id="UP000251800">
    <property type="component" value="Unassembled WGS sequence"/>
</dbReference>
<feature type="modified residue" description="FMN phosphoryl threonine" evidence="10">
    <location>
        <position position="171"/>
    </location>
</feature>
<dbReference type="EC" id="7.-.-.-" evidence="10"/>